<evidence type="ECO:0000256" key="7">
    <source>
        <dbReference type="ARBA" id="ARBA00029745"/>
    </source>
</evidence>
<reference evidence="12 13" key="1">
    <citation type="submission" date="2018-08" db="EMBL/GenBank/DDBJ databases">
        <title>Survival mechanisms of Campylobacter hepaticus identified by genomic analysis and comparative transcriptomic analysis of in vivo and in vitro derived bacteria.</title>
        <authorList>
            <person name="Van T.T.H."/>
            <person name="Moore R.J."/>
        </authorList>
    </citation>
    <scope>NUCLEOTIDE SEQUENCE [LARGE SCALE GENOMIC DNA]</scope>
    <source>
        <strain evidence="12 13">54L</strain>
    </source>
</reference>
<comment type="similarity">
    <text evidence="2">Belongs to the MoaE family.</text>
</comment>
<sequence>MSNFILYQGALPIPQIYTQWYELAKDQNCGALLTFCGIVREEKEIQGLSFDIYESLLKKWFNHWQEEVKSENITLLFAHSIGNVNVHESSYIAGIISKQRKIGLKLINDFVEDFKANAPIWKYDVINKERIYAKERSKKLYGAGILKG</sequence>
<evidence type="ECO:0000256" key="4">
    <source>
        <dbReference type="ARBA" id="ARBA00013858"/>
    </source>
</evidence>
<dbReference type="RefSeq" id="WP_124134458.1">
    <property type="nucleotide sequence ID" value="NZ_QURW01000009.1"/>
</dbReference>
<dbReference type="GO" id="GO:0030366">
    <property type="term" value="F:molybdopterin synthase activity"/>
    <property type="evidence" value="ECO:0007669"/>
    <property type="project" value="UniProtKB-EC"/>
</dbReference>
<accession>A0A424Z0G3</accession>
<dbReference type="Proteomes" id="UP000286095">
    <property type="component" value="Unassembled WGS sequence"/>
</dbReference>
<evidence type="ECO:0000313" key="12">
    <source>
        <dbReference type="EMBL" id="RQD87503.1"/>
    </source>
</evidence>
<evidence type="ECO:0000256" key="6">
    <source>
        <dbReference type="ARBA" id="ARBA00026066"/>
    </source>
</evidence>
<dbReference type="InterPro" id="IPR003448">
    <property type="entry name" value="Mopterin_biosynth_MoaE"/>
</dbReference>
<evidence type="ECO:0000256" key="8">
    <source>
        <dbReference type="ARBA" id="ARBA00030407"/>
    </source>
</evidence>
<dbReference type="EC" id="2.8.1.12" evidence="3"/>
<evidence type="ECO:0000256" key="10">
    <source>
        <dbReference type="ARBA" id="ARBA00032474"/>
    </source>
</evidence>
<gene>
    <name evidence="12" type="ORF">DZD40_04435</name>
</gene>
<dbReference type="STRING" id="1813019.A2J15_05155"/>
<evidence type="ECO:0000256" key="5">
    <source>
        <dbReference type="ARBA" id="ARBA00023150"/>
    </source>
</evidence>
<dbReference type="UniPathway" id="UPA00344"/>
<comment type="catalytic activity">
    <reaction evidence="11">
        <text>2 [molybdopterin-synthase sulfur-carrier protein]-C-terminal-Gly-aminoethanethioate + cyclic pyranopterin phosphate + H2O = molybdopterin + 2 [molybdopterin-synthase sulfur-carrier protein]-C-terminal Gly-Gly + 2 H(+)</text>
        <dbReference type="Rhea" id="RHEA:26333"/>
        <dbReference type="Rhea" id="RHEA-COMP:12202"/>
        <dbReference type="Rhea" id="RHEA-COMP:19907"/>
        <dbReference type="ChEBI" id="CHEBI:15377"/>
        <dbReference type="ChEBI" id="CHEBI:15378"/>
        <dbReference type="ChEBI" id="CHEBI:58698"/>
        <dbReference type="ChEBI" id="CHEBI:59648"/>
        <dbReference type="ChEBI" id="CHEBI:90778"/>
        <dbReference type="ChEBI" id="CHEBI:232372"/>
        <dbReference type="EC" id="2.8.1.12"/>
    </reaction>
</comment>
<evidence type="ECO:0000313" key="13">
    <source>
        <dbReference type="Proteomes" id="UP000286095"/>
    </source>
</evidence>
<evidence type="ECO:0000256" key="9">
    <source>
        <dbReference type="ARBA" id="ARBA00030781"/>
    </source>
</evidence>
<dbReference type="InterPro" id="IPR036563">
    <property type="entry name" value="MoaE_sf"/>
</dbReference>
<protein>
    <recommendedName>
        <fullName evidence="4">Molybdopterin synthase catalytic subunit</fullName>
        <ecNumber evidence="3">2.8.1.12</ecNumber>
    </recommendedName>
    <alternativeName>
        <fullName evidence="9">MPT synthase subunit 2</fullName>
    </alternativeName>
    <alternativeName>
        <fullName evidence="7">Molybdenum cofactor biosynthesis protein E</fullName>
    </alternativeName>
    <alternativeName>
        <fullName evidence="8">Molybdopterin-converting factor large subunit</fullName>
    </alternativeName>
    <alternativeName>
        <fullName evidence="10">Molybdopterin-converting factor subunit 2</fullName>
    </alternativeName>
</protein>
<proteinExistence type="inferred from homology"/>
<evidence type="ECO:0000256" key="11">
    <source>
        <dbReference type="ARBA" id="ARBA00049878"/>
    </source>
</evidence>
<evidence type="ECO:0000256" key="3">
    <source>
        <dbReference type="ARBA" id="ARBA00011950"/>
    </source>
</evidence>
<dbReference type="EMBL" id="QURW01000009">
    <property type="protein sequence ID" value="RQD87503.1"/>
    <property type="molecule type" value="Genomic_DNA"/>
</dbReference>
<keyword evidence="5" id="KW-0501">Molybdenum cofactor biosynthesis</keyword>
<name>A0A424Z0G3_9BACT</name>
<comment type="subunit">
    <text evidence="6">Heterotetramer of 2 MoaD subunits and 2 MoaE subunits. Also stable as homodimer. The enzyme changes between these two forms during catalysis.</text>
</comment>
<dbReference type="AlphaFoldDB" id="A0A424Z0G3"/>
<dbReference type="CDD" id="cd00756">
    <property type="entry name" value="MoaE"/>
    <property type="match status" value="1"/>
</dbReference>
<dbReference type="GO" id="GO:0006777">
    <property type="term" value="P:Mo-molybdopterin cofactor biosynthetic process"/>
    <property type="evidence" value="ECO:0007669"/>
    <property type="project" value="UniProtKB-KW"/>
</dbReference>
<comment type="caution">
    <text evidence="12">The sequence shown here is derived from an EMBL/GenBank/DDBJ whole genome shotgun (WGS) entry which is preliminary data.</text>
</comment>
<dbReference type="PANTHER" id="PTHR23404">
    <property type="entry name" value="MOLYBDOPTERIN SYNTHASE RELATED"/>
    <property type="match status" value="1"/>
</dbReference>
<dbReference type="Gene3D" id="3.90.1170.40">
    <property type="entry name" value="Molybdopterin biosynthesis MoaE subunit"/>
    <property type="match status" value="1"/>
</dbReference>
<evidence type="ECO:0000256" key="2">
    <source>
        <dbReference type="ARBA" id="ARBA00005426"/>
    </source>
</evidence>
<evidence type="ECO:0000256" key="1">
    <source>
        <dbReference type="ARBA" id="ARBA00005046"/>
    </source>
</evidence>
<dbReference type="Pfam" id="PF02391">
    <property type="entry name" value="MoaE"/>
    <property type="match status" value="1"/>
</dbReference>
<dbReference type="SUPFAM" id="SSF54690">
    <property type="entry name" value="Molybdopterin synthase subunit MoaE"/>
    <property type="match status" value="1"/>
</dbReference>
<comment type="pathway">
    <text evidence="1">Cofactor biosynthesis; molybdopterin biosynthesis.</text>
</comment>
<organism evidence="12 13">
    <name type="scientific">Campylobacter hepaticus</name>
    <dbReference type="NCBI Taxonomy" id="1813019"/>
    <lineage>
        <taxon>Bacteria</taxon>
        <taxon>Pseudomonadati</taxon>
        <taxon>Campylobacterota</taxon>
        <taxon>Epsilonproteobacteria</taxon>
        <taxon>Campylobacterales</taxon>
        <taxon>Campylobacteraceae</taxon>
        <taxon>Campylobacter</taxon>
    </lineage>
</organism>